<sequence>MESSRSRPKRAEEGDSRIFRDIEGINRTLGSSIEALETRLLVKFGYQNKKIRELQELNEHVQSDLEALERQLRSSNILVYGLGRAEPSRTTVCDALKRLVRVDVKPSDIKNAYYMGKSETSPLKVEFSCYRTKMAVLKNGGYLRGTGVKITEDLTKKQRDELKVLQNYCNKEKQKGIYKRCFIVGNKLVLDNQTYTYEQLGQIDSKNRWENANANAKRDCVVERKPSRQNLQEFSTCKQISPAKERVEIRQEEVKAPKESPSVRIFQSFNAIFNDIQKRLENFASKF</sequence>
<dbReference type="Proteomes" id="UP001153712">
    <property type="component" value="Chromosome 9"/>
</dbReference>
<keyword evidence="1" id="KW-0175">Coiled coil</keyword>
<evidence type="ECO:0000256" key="1">
    <source>
        <dbReference type="SAM" id="Coils"/>
    </source>
</evidence>
<evidence type="ECO:0000313" key="3">
    <source>
        <dbReference type="Proteomes" id="UP001153712"/>
    </source>
</evidence>
<dbReference type="OrthoDB" id="6782207at2759"/>
<organism evidence="2 3">
    <name type="scientific">Phyllotreta striolata</name>
    <name type="common">Striped flea beetle</name>
    <name type="synonym">Crioceris striolata</name>
    <dbReference type="NCBI Taxonomy" id="444603"/>
    <lineage>
        <taxon>Eukaryota</taxon>
        <taxon>Metazoa</taxon>
        <taxon>Ecdysozoa</taxon>
        <taxon>Arthropoda</taxon>
        <taxon>Hexapoda</taxon>
        <taxon>Insecta</taxon>
        <taxon>Pterygota</taxon>
        <taxon>Neoptera</taxon>
        <taxon>Endopterygota</taxon>
        <taxon>Coleoptera</taxon>
        <taxon>Polyphaga</taxon>
        <taxon>Cucujiformia</taxon>
        <taxon>Chrysomeloidea</taxon>
        <taxon>Chrysomelidae</taxon>
        <taxon>Galerucinae</taxon>
        <taxon>Alticini</taxon>
        <taxon>Phyllotreta</taxon>
    </lineage>
</organism>
<feature type="coiled-coil region" evidence="1">
    <location>
        <begin position="51"/>
        <end position="78"/>
    </location>
</feature>
<accession>A0A9N9TUU2</accession>
<evidence type="ECO:0000313" key="2">
    <source>
        <dbReference type="EMBL" id="CAG9865138.1"/>
    </source>
</evidence>
<protein>
    <submittedName>
        <fullName evidence="2">Uncharacterized protein</fullName>
    </submittedName>
</protein>
<gene>
    <name evidence="2" type="ORF">PHYEVI_LOCUS11383</name>
</gene>
<name>A0A9N9TUU2_PHYSR</name>
<keyword evidence="3" id="KW-1185">Reference proteome</keyword>
<proteinExistence type="predicted"/>
<reference evidence="2" key="1">
    <citation type="submission" date="2022-01" db="EMBL/GenBank/DDBJ databases">
        <authorList>
            <person name="King R."/>
        </authorList>
    </citation>
    <scope>NUCLEOTIDE SEQUENCE</scope>
</reference>
<dbReference type="EMBL" id="OU900102">
    <property type="protein sequence ID" value="CAG9865138.1"/>
    <property type="molecule type" value="Genomic_DNA"/>
</dbReference>
<dbReference type="AlphaFoldDB" id="A0A9N9TUU2"/>